<feature type="region of interest" description="Disordered" evidence="1">
    <location>
        <begin position="1"/>
        <end position="24"/>
    </location>
</feature>
<accession>A0A4Y3QGY6</accession>
<feature type="region of interest" description="Disordered" evidence="1">
    <location>
        <begin position="295"/>
        <end position="336"/>
    </location>
</feature>
<name>A0A4Y3QGY6_MICTE</name>
<organism evidence="2 3">
    <name type="scientific">Microbacterium testaceum</name>
    <name type="common">Aureobacterium testaceum</name>
    <name type="synonym">Brevibacterium testaceum</name>
    <dbReference type="NCBI Taxonomy" id="2033"/>
    <lineage>
        <taxon>Bacteria</taxon>
        <taxon>Bacillati</taxon>
        <taxon>Actinomycetota</taxon>
        <taxon>Actinomycetes</taxon>
        <taxon>Micrococcales</taxon>
        <taxon>Microbacteriaceae</taxon>
        <taxon>Microbacterium</taxon>
    </lineage>
</organism>
<proteinExistence type="predicted"/>
<evidence type="ECO:0000313" key="3">
    <source>
        <dbReference type="Proteomes" id="UP000319525"/>
    </source>
</evidence>
<feature type="region of interest" description="Disordered" evidence="1">
    <location>
        <begin position="204"/>
        <end position="236"/>
    </location>
</feature>
<comment type="caution">
    <text evidence="2">The sequence shown here is derived from an EMBL/GenBank/DDBJ whole genome shotgun (WGS) entry which is preliminary data.</text>
</comment>
<sequence length="485" mass="46461">MLLATAGSMPASPRGARSTGEGAATTATRTIFADALAHAAVSRDDAAGPVLPAEPVTAAADTLDASADGSDDRPAEPAPSSGSEATAFGAEAVTGMAIPASMAVRTDVVPAVGSSASHTAATEPIAAAVAGEPFAQTPPAAAGAPETRPLVGVPLAGIASDGARPAADGREDAALVALAAGNGAERSSDPTTCAAVTADTRANAALPTSARPGAAVASPRETATAVPPSTASVLEAPPGLEAPRAASASTAPPVRALLPAAAAGPAVMPEAAPSGGVVVTGLALAAAPEDAPARHEAAPSVAATAGPTGVAATPPLSTSVPLAPAPAETAAPTSAQRSIAAQVAPAIVHIAQRPAGTHRITLTITPEATGPVTVRAHIGPGGEVRIDLAGATEAGRDALRAMVADLRRDLAAVNPHAHLSVGSPLSADAGTGDRGAPSENGSDPSDPGRGSRPGDTAPSASTRPAARLLPALSHVVPGGGLDILV</sequence>
<dbReference type="Gene3D" id="3.30.750.140">
    <property type="match status" value="1"/>
</dbReference>
<gene>
    <name evidence="2" type="ORF">MTE01_04260</name>
</gene>
<evidence type="ECO:0008006" key="4">
    <source>
        <dbReference type="Google" id="ProtNLM"/>
    </source>
</evidence>
<dbReference type="InterPro" id="IPR038610">
    <property type="entry name" value="FliK-like_C_sf"/>
</dbReference>
<feature type="region of interest" description="Disordered" evidence="1">
    <location>
        <begin position="419"/>
        <end position="471"/>
    </location>
</feature>
<feature type="compositionally biased region" description="Low complexity" evidence="1">
    <location>
        <begin position="14"/>
        <end position="24"/>
    </location>
</feature>
<feature type="region of interest" description="Disordered" evidence="1">
    <location>
        <begin position="64"/>
        <end position="84"/>
    </location>
</feature>
<protein>
    <recommendedName>
        <fullName evidence="4">Flagellar hook-length control protein-like C-terminal domain-containing protein</fullName>
    </recommendedName>
</protein>
<evidence type="ECO:0000256" key="1">
    <source>
        <dbReference type="SAM" id="MobiDB-lite"/>
    </source>
</evidence>
<feature type="compositionally biased region" description="Low complexity" evidence="1">
    <location>
        <begin position="298"/>
        <end position="335"/>
    </location>
</feature>
<dbReference type="AlphaFoldDB" id="A0A4Y3QGY6"/>
<evidence type="ECO:0000313" key="2">
    <source>
        <dbReference type="EMBL" id="GEB44481.1"/>
    </source>
</evidence>
<reference evidence="2 3" key="1">
    <citation type="submission" date="2019-06" db="EMBL/GenBank/DDBJ databases">
        <title>Whole genome shotgun sequence of Microbacterium testaceum NBRC 12675.</title>
        <authorList>
            <person name="Hosoyama A."/>
            <person name="Uohara A."/>
            <person name="Ohji S."/>
            <person name="Ichikawa N."/>
        </authorList>
    </citation>
    <scope>NUCLEOTIDE SEQUENCE [LARGE SCALE GENOMIC DNA]</scope>
    <source>
        <strain evidence="2 3">NBRC 12675</strain>
    </source>
</reference>
<dbReference type="EMBL" id="BJML01000001">
    <property type="protein sequence ID" value="GEB44481.1"/>
    <property type="molecule type" value="Genomic_DNA"/>
</dbReference>
<dbReference type="Proteomes" id="UP000319525">
    <property type="component" value="Unassembled WGS sequence"/>
</dbReference>